<organism evidence="2 3">
    <name type="scientific">Amycolatopsis japonica</name>
    <dbReference type="NCBI Taxonomy" id="208439"/>
    <lineage>
        <taxon>Bacteria</taxon>
        <taxon>Bacillati</taxon>
        <taxon>Actinomycetota</taxon>
        <taxon>Actinomycetes</taxon>
        <taxon>Pseudonocardiales</taxon>
        <taxon>Pseudonocardiaceae</taxon>
        <taxon>Amycolatopsis</taxon>
        <taxon>Amycolatopsis japonica group</taxon>
    </lineage>
</organism>
<keyword evidence="3" id="KW-1185">Reference proteome</keyword>
<evidence type="ECO:0000256" key="1">
    <source>
        <dbReference type="SAM" id="MobiDB-lite"/>
    </source>
</evidence>
<dbReference type="KEGG" id="aja:AJAP_42905"/>
<feature type="region of interest" description="Disordered" evidence="1">
    <location>
        <begin position="57"/>
        <end position="77"/>
    </location>
</feature>
<name>A0A075V784_9PSEU</name>
<dbReference type="HOGENOM" id="CLU_2630320_0_0_11"/>
<dbReference type="EMBL" id="CP008954">
    <property type="protein sequence ID" value="AIG81348.1"/>
    <property type="molecule type" value="Genomic_DNA"/>
</dbReference>
<evidence type="ECO:0000313" key="3">
    <source>
        <dbReference type="Proteomes" id="UP000028492"/>
    </source>
</evidence>
<protein>
    <submittedName>
        <fullName evidence="2">Uncharacterized protein</fullName>
    </submittedName>
</protein>
<proteinExistence type="predicted"/>
<gene>
    <name evidence="2" type="ORF">AJAP_42905</name>
</gene>
<keyword evidence="2" id="KW-0614">Plasmid</keyword>
<dbReference type="Proteomes" id="UP000028492">
    <property type="component" value="Plasmid pAmyja1"/>
</dbReference>
<accession>A0A075V784</accession>
<geneLocation type="plasmid" evidence="2 3">
    <name>pAmyja1</name>
</geneLocation>
<dbReference type="RefSeq" id="WP_040133718.1">
    <property type="nucleotide sequence ID" value="NZ_CP008954.1"/>
</dbReference>
<feature type="compositionally biased region" description="Basic and acidic residues" evidence="1">
    <location>
        <begin position="58"/>
        <end position="77"/>
    </location>
</feature>
<evidence type="ECO:0000313" key="2">
    <source>
        <dbReference type="EMBL" id="AIG81348.1"/>
    </source>
</evidence>
<dbReference type="AlphaFoldDB" id="A0A075V784"/>
<reference evidence="2 3" key="1">
    <citation type="journal article" date="2014" name="J. Biotechnol.">
        <title>Complete genome sequence of the actinobacterium Amycolatopsis japonica MG417-CF17(T) (=DSM 44213T) producing (S,S)-N,N'-ethylenediaminedisuccinic acid.</title>
        <authorList>
            <person name="Stegmann E."/>
            <person name="Albersmeier A."/>
            <person name="Spohn M."/>
            <person name="Gert H."/>
            <person name="Weber T."/>
            <person name="Wohlleben W."/>
            <person name="Kalinowski J."/>
            <person name="Ruckert C."/>
        </authorList>
    </citation>
    <scope>NUCLEOTIDE SEQUENCE [LARGE SCALE GENOMIC DNA]</scope>
    <source>
        <strain evidence="3">MG417-CF17 (DSM 44213)</strain>
        <plasmid evidence="2">pAmyja1</plasmid>
    </source>
</reference>
<sequence length="77" mass="8838">MLTGPELRARASYGLAVLLGVRRLQRRAARRRARRLDELADQLDELGKTGRVQMLRAQADRNREHWGEEPRSPAESC</sequence>